<evidence type="ECO:0000313" key="2">
    <source>
        <dbReference type="EMBL" id="KAF3859668.1"/>
    </source>
</evidence>
<dbReference type="OrthoDB" id="30881at2759"/>
<comment type="caution">
    <text evidence="2">The sequence shown here is derived from an EMBL/GenBank/DDBJ whole genome shotgun (WGS) entry which is preliminary data.</text>
</comment>
<dbReference type="EMBL" id="JAAKFY010000003">
    <property type="protein sequence ID" value="KAF3859668.1"/>
    <property type="molecule type" value="Genomic_DNA"/>
</dbReference>
<feature type="transmembrane region" description="Helical" evidence="1">
    <location>
        <begin position="51"/>
        <end position="69"/>
    </location>
</feature>
<evidence type="ECO:0000313" key="3">
    <source>
        <dbReference type="Proteomes" id="UP000518266"/>
    </source>
</evidence>
<name>A0A7J5ZH03_DISMA</name>
<organism evidence="2 3">
    <name type="scientific">Dissostichus mawsoni</name>
    <name type="common">Antarctic cod</name>
    <dbReference type="NCBI Taxonomy" id="36200"/>
    <lineage>
        <taxon>Eukaryota</taxon>
        <taxon>Metazoa</taxon>
        <taxon>Chordata</taxon>
        <taxon>Craniata</taxon>
        <taxon>Vertebrata</taxon>
        <taxon>Euteleostomi</taxon>
        <taxon>Actinopterygii</taxon>
        <taxon>Neopterygii</taxon>
        <taxon>Teleostei</taxon>
        <taxon>Neoteleostei</taxon>
        <taxon>Acanthomorphata</taxon>
        <taxon>Eupercaria</taxon>
        <taxon>Perciformes</taxon>
        <taxon>Notothenioidei</taxon>
        <taxon>Nototheniidae</taxon>
        <taxon>Dissostichus</taxon>
    </lineage>
</organism>
<sequence>MTSDQDLLLKENLKMMTDMIILCATLALSLFFWVLSLTISSYSGTFQPVSPWRWLFSILVPLMLTGRALKRKSLNYSGALGDVTLVLELKEHTATQIP</sequence>
<keyword evidence="1" id="KW-0812">Transmembrane</keyword>
<dbReference type="AlphaFoldDB" id="A0A7J5ZH03"/>
<protein>
    <submittedName>
        <fullName evidence="2">Uncharacterized protein</fullName>
    </submittedName>
</protein>
<reference evidence="2 3" key="1">
    <citation type="submission" date="2020-03" db="EMBL/GenBank/DDBJ databases">
        <title>Dissostichus mawsoni Genome sequencing and assembly.</title>
        <authorList>
            <person name="Park H."/>
        </authorList>
    </citation>
    <scope>NUCLEOTIDE SEQUENCE [LARGE SCALE GENOMIC DNA]</scope>
    <source>
        <strain evidence="2">DM0001</strain>
        <tissue evidence="2">Muscle</tissue>
    </source>
</reference>
<gene>
    <name evidence="2" type="ORF">F7725_022067</name>
</gene>
<proteinExistence type="predicted"/>
<feature type="transmembrane region" description="Helical" evidence="1">
    <location>
        <begin position="20"/>
        <end position="39"/>
    </location>
</feature>
<keyword evidence="3" id="KW-1185">Reference proteome</keyword>
<keyword evidence="1" id="KW-0472">Membrane</keyword>
<accession>A0A7J5ZH03</accession>
<evidence type="ECO:0000256" key="1">
    <source>
        <dbReference type="SAM" id="Phobius"/>
    </source>
</evidence>
<dbReference type="Proteomes" id="UP000518266">
    <property type="component" value="Unassembled WGS sequence"/>
</dbReference>
<keyword evidence="1" id="KW-1133">Transmembrane helix</keyword>